<protein>
    <submittedName>
        <fullName evidence="2">Uncharacterized protein</fullName>
    </submittedName>
</protein>
<dbReference type="EMBL" id="UZAU01000346">
    <property type="status" value="NOT_ANNOTATED_CDS"/>
    <property type="molecule type" value="Genomic_DNA"/>
</dbReference>
<organism evidence="2 3">
    <name type="scientific">Cannabis sativa</name>
    <name type="common">Hemp</name>
    <name type="synonym">Marijuana</name>
    <dbReference type="NCBI Taxonomy" id="3483"/>
    <lineage>
        <taxon>Eukaryota</taxon>
        <taxon>Viridiplantae</taxon>
        <taxon>Streptophyta</taxon>
        <taxon>Embryophyta</taxon>
        <taxon>Tracheophyta</taxon>
        <taxon>Spermatophyta</taxon>
        <taxon>Magnoliopsida</taxon>
        <taxon>eudicotyledons</taxon>
        <taxon>Gunneridae</taxon>
        <taxon>Pentapetalae</taxon>
        <taxon>rosids</taxon>
        <taxon>fabids</taxon>
        <taxon>Rosales</taxon>
        <taxon>Cannabaceae</taxon>
        <taxon>Cannabis</taxon>
    </lineage>
</organism>
<keyword evidence="1" id="KW-0732">Signal</keyword>
<reference evidence="2" key="1">
    <citation type="submission" date="2018-11" db="EMBL/GenBank/DDBJ databases">
        <authorList>
            <person name="Grassa J C."/>
        </authorList>
    </citation>
    <scope>NUCLEOTIDE SEQUENCE [LARGE SCALE GENOMIC DNA]</scope>
</reference>
<dbReference type="Gramene" id="novel_model_3889_5bd9a17a.1.5bd9b139">
    <property type="protein sequence ID" value="cds.novel_model_3889_5bd9a17a.1.5bd9b139"/>
    <property type="gene ID" value="novel_gene_2088_5bd9a17a"/>
</dbReference>
<evidence type="ECO:0000256" key="1">
    <source>
        <dbReference type="SAM" id="SignalP"/>
    </source>
</evidence>
<dbReference type="Proteomes" id="UP000596661">
    <property type="component" value="Chromosome 3"/>
</dbReference>
<proteinExistence type="predicted"/>
<reference evidence="2" key="2">
    <citation type="submission" date="2021-03" db="UniProtKB">
        <authorList>
            <consortium name="EnsemblPlants"/>
        </authorList>
    </citation>
    <scope>IDENTIFICATION</scope>
</reference>
<sequence>MARELISFLLLLLVANYNTHATKISEAPSPQPQLNTTTGKPYMHGITEGSLKPEVSTSVYGAMFEHAVQEAMHVLLQKVLCNMSVCASWDLWKQASMPLLQ</sequence>
<dbReference type="AlphaFoldDB" id="A0A803R1A1"/>
<feature type="chain" id="PRO_5030537645" evidence="1">
    <location>
        <begin position="22"/>
        <end position="101"/>
    </location>
</feature>
<keyword evidence="3" id="KW-1185">Reference proteome</keyword>
<accession>A0A803R1A1</accession>
<dbReference type="EnsemblPlants" id="novel_model_3889_5bd9a17a.1.5bd9b139">
    <property type="protein sequence ID" value="cds.novel_model_3889_5bd9a17a.1.5bd9b139"/>
    <property type="gene ID" value="novel_gene_2088_5bd9a17a"/>
</dbReference>
<name>A0A803R1A1_CANSA</name>
<feature type="signal peptide" evidence="1">
    <location>
        <begin position="1"/>
        <end position="21"/>
    </location>
</feature>
<evidence type="ECO:0000313" key="3">
    <source>
        <dbReference type="Proteomes" id="UP000596661"/>
    </source>
</evidence>
<evidence type="ECO:0000313" key="2">
    <source>
        <dbReference type="EnsemblPlants" id="cds.novel_model_3889_5bd9a17a.1.5bd9b139"/>
    </source>
</evidence>